<proteinExistence type="predicted"/>
<feature type="coiled-coil region" evidence="1">
    <location>
        <begin position="155"/>
        <end position="182"/>
    </location>
</feature>
<accession>A0A061S532</accession>
<dbReference type="EMBL" id="GBEZ01007463">
    <property type="protein sequence ID" value="JAC78000.1"/>
    <property type="molecule type" value="Transcribed_RNA"/>
</dbReference>
<sequence length="563" mass="62333">MSAVLIQPRVVFGVSHSFRGEICEGRGLCCVCASSVNGIPACSRYRYRSPKLSAEFGRSNRRRGFDVAGFGENGNEQGHSESQPRLPPLQAKHKVAKQLGSEEVQVKDGFERSVSSVVNCHASAEDVICGASSGNCGKPLDPASLTRPEACGADIKSLIQTMQELQEKNIQLQEQLQSAVKMLDGSQSHQGKPLDPQVDTSEGQAGEAWRGRPEQTEEPETEYGTVQHPGVRCRSRTYVARDPARGACRVSVETTALRDGRTDALGMEDMVALASQAALAASAEFARERGRQQAASSHSEACMGRHRDICAALREGAVLRARWNGKNQFGHVSFVVHLEAPSSGRDIKAIFKPRVEGDAQGWHRTPIEAVAYKLNLLLGMDYVPPVVYRTGGLELAGETYEEGALIYFSHNSTELREHCEQEWGVSRDVLLSDTRILDVLLHNSDRHHGHFLLGEHWAVGDWRDGAWQGKLCPVLIDHAAGFRREASVTLMHENAFQTGPVRCIRARTYLRLRFLDAAAIAGSFSRFLSEREMRDLLVRRNMILRYFDDLVEQQGYRQTVIEA</sequence>
<protein>
    <recommendedName>
        <fullName evidence="4">PI3K/PI4K catalytic domain-containing protein</fullName>
    </recommendedName>
</protein>
<evidence type="ECO:0008006" key="4">
    <source>
        <dbReference type="Google" id="ProtNLM"/>
    </source>
</evidence>
<evidence type="ECO:0000256" key="1">
    <source>
        <dbReference type="SAM" id="Coils"/>
    </source>
</evidence>
<reference evidence="3" key="1">
    <citation type="submission" date="2014-05" db="EMBL/GenBank/DDBJ databases">
        <title>The transcriptome of the halophilic microalga Tetraselmis sp. GSL018 isolated from the Great Salt Lake, Utah.</title>
        <authorList>
            <person name="Jinkerson R.E."/>
            <person name="D'Adamo S."/>
            <person name="Posewitz M.C."/>
        </authorList>
    </citation>
    <scope>NUCLEOTIDE SEQUENCE</scope>
    <source>
        <strain evidence="3">GSL018</strain>
    </source>
</reference>
<name>A0A061S532_9CHLO</name>
<keyword evidence="1" id="KW-0175">Coiled coil</keyword>
<gene>
    <name evidence="3" type="ORF">TSPGSL018_16281</name>
</gene>
<evidence type="ECO:0000313" key="3">
    <source>
        <dbReference type="EMBL" id="JAC78000.1"/>
    </source>
</evidence>
<evidence type="ECO:0000256" key="2">
    <source>
        <dbReference type="SAM" id="MobiDB-lite"/>
    </source>
</evidence>
<feature type="region of interest" description="Disordered" evidence="2">
    <location>
        <begin position="184"/>
        <end position="229"/>
    </location>
</feature>
<feature type="region of interest" description="Disordered" evidence="2">
    <location>
        <begin position="67"/>
        <end position="86"/>
    </location>
</feature>
<dbReference type="AlphaFoldDB" id="A0A061S532"/>
<feature type="compositionally biased region" description="Polar residues" evidence="2">
    <location>
        <begin position="74"/>
        <end position="83"/>
    </location>
</feature>
<organism evidence="3">
    <name type="scientific">Tetraselmis sp. GSL018</name>
    <dbReference type="NCBI Taxonomy" id="582737"/>
    <lineage>
        <taxon>Eukaryota</taxon>
        <taxon>Viridiplantae</taxon>
        <taxon>Chlorophyta</taxon>
        <taxon>core chlorophytes</taxon>
        <taxon>Chlorodendrophyceae</taxon>
        <taxon>Chlorodendrales</taxon>
        <taxon>Chlorodendraceae</taxon>
        <taxon>Tetraselmis</taxon>
    </lineage>
</organism>